<name>A0AAV9S6Y0_9TELE</name>
<protein>
    <submittedName>
        <fullName evidence="1">Uncharacterized protein</fullName>
    </submittedName>
</protein>
<accession>A0AAV9S6Y0</accession>
<comment type="caution">
    <text evidence="1">The sequence shown here is derived from an EMBL/GenBank/DDBJ whole genome shotgun (WGS) entry which is preliminary data.</text>
</comment>
<keyword evidence="2" id="KW-1185">Reference proteome</keyword>
<dbReference type="Proteomes" id="UP001311232">
    <property type="component" value="Unassembled WGS sequence"/>
</dbReference>
<organism evidence="1 2">
    <name type="scientific">Crenichthys baileyi</name>
    <name type="common">White River springfish</name>
    <dbReference type="NCBI Taxonomy" id="28760"/>
    <lineage>
        <taxon>Eukaryota</taxon>
        <taxon>Metazoa</taxon>
        <taxon>Chordata</taxon>
        <taxon>Craniata</taxon>
        <taxon>Vertebrata</taxon>
        <taxon>Euteleostomi</taxon>
        <taxon>Actinopterygii</taxon>
        <taxon>Neopterygii</taxon>
        <taxon>Teleostei</taxon>
        <taxon>Neoteleostei</taxon>
        <taxon>Acanthomorphata</taxon>
        <taxon>Ovalentaria</taxon>
        <taxon>Atherinomorphae</taxon>
        <taxon>Cyprinodontiformes</taxon>
        <taxon>Goodeidae</taxon>
        <taxon>Crenichthys</taxon>
    </lineage>
</organism>
<evidence type="ECO:0000313" key="1">
    <source>
        <dbReference type="EMBL" id="KAK5616969.1"/>
    </source>
</evidence>
<gene>
    <name evidence="1" type="ORF">CRENBAI_005446</name>
</gene>
<dbReference type="EMBL" id="JAHHUM010000867">
    <property type="protein sequence ID" value="KAK5616969.1"/>
    <property type="molecule type" value="Genomic_DNA"/>
</dbReference>
<evidence type="ECO:0000313" key="2">
    <source>
        <dbReference type="Proteomes" id="UP001311232"/>
    </source>
</evidence>
<reference evidence="1 2" key="1">
    <citation type="submission" date="2021-06" db="EMBL/GenBank/DDBJ databases">
        <authorList>
            <person name="Palmer J.M."/>
        </authorList>
    </citation>
    <scope>NUCLEOTIDE SEQUENCE [LARGE SCALE GENOMIC DNA]</scope>
    <source>
        <strain evidence="1 2">MEX-2019</strain>
        <tissue evidence="1">Muscle</tissue>
    </source>
</reference>
<proteinExistence type="predicted"/>
<dbReference type="AlphaFoldDB" id="A0AAV9S6Y0"/>
<sequence>MASEINREGTSELLAGNADYAVCEGWGLLAKTAHNLFTQQREAVCDISDLFTFGGDFSVINGSLGQKKTILYMPGKQKESKTMVRFSRSRENTVSIVIPVSSLRGIWGQVNV</sequence>